<dbReference type="PROSITE" id="PS50850">
    <property type="entry name" value="MFS"/>
    <property type="match status" value="1"/>
</dbReference>
<evidence type="ECO:0000256" key="1">
    <source>
        <dbReference type="ARBA" id="ARBA00004651"/>
    </source>
</evidence>
<reference evidence="8 9" key="1">
    <citation type="submission" date="2018-01" db="EMBL/GenBank/DDBJ databases">
        <title>Bacillus asahii Genome sequencing and assembly.</title>
        <authorList>
            <person name="Jiang H."/>
            <person name="Feng Y."/>
            <person name="Zhao F."/>
            <person name="Lin X."/>
        </authorList>
    </citation>
    <scope>NUCLEOTIDE SEQUENCE [LARGE SCALE GENOMIC DNA]</scope>
    <source>
        <strain evidence="8 9">OM18</strain>
    </source>
</reference>
<dbReference type="Pfam" id="PF07690">
    <property type="entry name" value="MFS_1"/>
    <property type="match status" value="1"/>
</dbReference>
<evidence type="ECO:0000313" key="9">
    <source>
        <dbReference type="Proteomes" id="UP000283095"/>
    </source>
</evidence>
<dbReference type="GO" id="GO:0022857">
    <property type="term" value="F:transmembrane transporter activity"/>
    <property type="evidence" value="ECO:0007669"/>
    <property type="project" value="InterPro"/>
</dbReference>
<keyword evidence="3" id="KW-0813">Transport</keyword>
<evidence type="ECO:0000256" key="3">
    <source>
        <dbReference type="ARBA" id="ARBA00022448"/>
    </source>
</evidence>
<organism evidence="8 9">
    <name type="scientific">Peribacillus asahii</name>
    <dbReference type="NCBI Taxonomy" id="228899"/>
    <lineage>
        <taxon>Bacteria</taxon>
        <taxon>Bacillati</taxon>
        <taxon>Bacillota</taxon>
        <taxon>Bacilli</taxon>
        <taxon>Bacillales</taxon>
        <taxon>Bacillaceae</taxon>
        <taxon>Peribacillus</taxon>
    </lineage>
</organism>
<dbReference type="OrthoDB" id="2986280at2"/>
<dbReference type="InterPro" id="IPR001958">
    <property type="entry name" value="Tet-R_TetA/multi-R_MdtG-like"/>
</dbReference>
<keyword evidence="7" id="KW-0472">Membrane</keyword>
<evidence type="ECO:0000256" key="5">
    <source>
        <dbReference type="ARBA" id="ARBA00022692"/>
    </source>
</evidence>
<proteinExistence type="inferred from homology"/>
<comment type="subcellular location">
    <subcellularLocation>
        <location evidence="1">Cell membrane</location>
        <topology evidence="1">Multi-pass membrane protein</topology>
    </subcellularLocation>
</comment>
<dbReference type="InterPro" id="IPR011701">
    <property type="entry name" value="MFS"/>
</dbReference>
<dbReference type="PRINTS" id="PR01035">
    <property type="entry name" value="TCRTETA"/>
</dbReference>
<dbReference type="KEGG" id="pasa:BAOM_1332"/>
<dbReference type="InterPro" id="IPR005829">
    <property type="entry name" value="Sugar_transporter_CS"/>
</dbReference>
<evidence type="ECO:0000256" key="6">
    <source>
        <dbReference type="ARBA" id="ARBA00022989"/>
    </source>
</evidence>
<gene>
    <name evidence="8" type="primary">yitG</name>
    <name evidence="8" type="ORF">BAOM_1332</name>
</gene>
<sequence length="422" mass="46015">MEHVENIQSVKANKKSKSTSKNKPNNQKWAVLSISSIPLVMTLGNSMLIPVLPAMEKSIGISPFQSSMIITVYSILAIIFIPIAGFLSDHIGRKKVIIPSLAIAAIGGLISAWAGWKIDNPYWIILIGRALQGIGAAGAFPIVLPLVGDMFKTDEEVSSSLGLIETSNTLGKVLSPILGAFLAGFFWFIPFFSIPIFCLISILLMVFLVKSPNKREKPLPFKQFIHNIKDTFKNNGKWLYAVFIIGIILMFVLFAVLFYLSDTLEKVYDVKDVKKGLLLAIPLGGLCIASYITGKLIKENKVLMKWLTFGGIVLLVVSIVTLSFSKAMWFMITLFLLSGIGIGVGLPCLDAFITSGIEKQERGTVSSIYSSMRFIGVAAGPPIMAIMMKHAENSLFYILGGLSVIAAIATFIAIKPETEEAK</sequence>
<dbReference type="InterPro" id="IPR020846">
    <property type="entry name" value="MFS_dom"/>
</dbReference>
<keyword evidence="6" id="KW-1133">Transmembrane helix</keyword>
<dbReference type="PANTHER" id="PTHR43124:SF3">
    <property type="entry name" value="CHLORAMPHENICOL EFFLUX PUMP RV0191"/>
    <property type="match status" value="1"/>
</dbReference>
<dbReference type="AlphaFoldDB" id="A0A3T0KNE4"/>
<dbReference type="InterPro" id="IPR050189">
    <property type="entry name" value="MFS_Efflux_Transporters"/>
</dbReference>
<comment type="similarity">
    <text evidence="2">Belongs to the major facilitator superfamily. TCR/Tet family.</text>
</comment>
<name>A0A3T0KNE4_9BACI</name>
<dbReference type="EMBL" id="CP026095">
    <property type="protein sequence ID" value="AZV41942.1"/>
    <property type="molecule type" value="Genomic_DNA"/>
</dbReference>
<dbReference type="GO" id="GO:0005886">
    <property type="term" value="C:plasma membrane"/>
    <property type="evidence" value="ECO:0007669"/>
    <property type="project" value="UniProtKB-SubCell"/>
</dbReference>
<evidence type="ECO:0000256" key="2">
    <source>
        <dbReference type="ARBA" id="ARBA00007520"/>
    </source>
</evidence>
<dbReference type="SUPFAM" id="SSF103473">
    <property type="entry name" value="MFS general substrate transporter"/>
    <property type="match status" value="1"/>
</dbReference>
<dbReference type="InterPro" id="IPR036259">
    <property type="entry name" value="MFS_trans_sf"/>
</dbReference>
<protein>
    <submittedName>
        <fullName evidence="8">Multidrug resistance protein MFS</fullName>
    </submittedName>
</protein>
<dbReference type="PROSITE" id="PS00216">
    <property type="entry name" value="SUGAR_TRANSPORT_1"/>
    <property type="match status" value="1"/>
</dbReference>
<dbReference type="Proteomes" id="UP000283095">
    <property type="component" value="Chromosome"/>
</dbReference>
<dbReference type="RefSeq" id="WP_127759530.1">
    <property type="nucleotide sequence ID" value="NZ_CP026095.1"/>
</dbReference>
<accession>A0A3T0KNE4</accession>
<keyword evidence="4" id="KW-1003">Cell membrane</keyword>
<evidence type="ECO:0000256" key="4">
    <source>
        <dbReference type="ARBA" id="ARBA00022475"/>
    </source>
</evidence>
<dbReference type="CDD" id="cd17474">
    <property type="entry name" value="MFS_YfmO_like"/>
    <property type="match status" value="1"/>
</dbReference>
<evidence type="ECO:0000313" key="8">
    <source>
        <dbReference type="EMBL" id="AZV41942.1"/>
    </source>
</evidence>
<evidence type="ECO:0000256" key="7">
    <source>
        <dbReference type="ARBA" id="ARBA00023136"/>
    </source>
</evidence>
<keyword evidence="5" id="KW-0812">Transmembrane</keyword>
<dbReference type="PANTHER" id="PTHR43124">
    <property type="entry name" value="PURINE EFFLUX PUMP PBUE"/>
    <property type="match status" value="1"/>
</dbReference>
<dbReference type="Gene3D" id="1.20.1250.20">
    <property type="entry name" value="MFS general substrate transporter like domains"/>
    <property type="match status" value="1"/>
</dbReference>